<dbReference type="AlphaFoldDB" id="A0A3N4IMV0"/>
<proteinExistence type="predicted"/>
<sequence length="281" mass="32326">MYALPPDHRNKSSKHARNIDHLPWEQFRPDMEVVTETYPDDILCYECISEKPLLLTQDLVVNRRPDHDTQPESDWPFHKERRRIFACVDCARRYTSSDLQGEYFPDGMVLNGDGNLSPRRPLPLIEVMRNRQKAGRVLLLDQVSQIEAEAIMEDTKRPEASMEFLRGLELRLAGMQAMLAEKASGNTGEGGLEVDSLNSEATLIRSELADQRTKLATRLKTTRKQMELLHFDIDDLNRTISELRKDREILLQKQCFLESLEGRLERNSLGLQSQAAARSYT</sequence>
<name>A0A3N4IMV0_ASCIM</name>
<protein>
    <submittedName>
        <fullName evidence="1">Uncharacterized protein</fullName>
    </submittedName>
</protein>
<evidence type="ECO:0000313" key="2">
    <source>
        <dbReference type="Proteomes" id="UP000275078"/>
    </source>
</evidence>
<reference evidence="1 2" key="1">
    <citation type="journal article" date="2018" name="Nat. Ecol. Evol.">
        <title>Pezizomycetes genomes reveal the molecular basis of ectomycorrhizal truffle lifestyle.</title>
        <authorList>
            <person name="Murat C."/>
            <person name="Payen T."/>
            <person name="Noel B."/>
            <person name="Kuo A."/>
            <person name="Morin E."/>
            <person name="Chen J."/>
            <person name="Kohler A."/>
            <person name="Krizsan K."/>
            <person name="Balestrini R."/>
            <person name="Da Silva C."/>
            <person name="Montanini B."/>
            <person name="Hainaut M."/>
            <person name="Levati E."/>
            <person name="Barry K.W."/>
            <person name="Belfiori B."/>
            <person name="Cichocki N."/>
            <person name="Clum A."/>
            <person name="Dockter R.B."/>
            <person name="Fauchery L."/>
            <person name="Guy J."/>
            <person name="Iotti M."/>
            <person name="Le Tacon F."/>
            <person name="Lindquist E.A."/>
            <person name="Lipzen A."/>
            <person name="Malagnac F."/>
            <person name="Mello A."/>
            <person name="Molinier V."/>
            <person name="Miyauchi S."/>
            <person name="Poulain J."/>
            <person name="Riccioni C."/>
            <person name="Rubini A."/>
            <person name="Sitrit Y."/>
            <person name="Splivallo R."/>
            <person name="Traeger S."/>
            <person name="Wang M."/>
            <person name="Zifcakova L."/>
            <person name="Wipf D."/>
            <person name="Zambonelli A."/>
            <person name="Paolocci F."/>
            <person name="Nowrousian M."/>
            <person name="Ottonello S."/>
            <person name="Baldrian P."/>
            <person name="Spatafora J.W."/>
            <person name="Henrissat B."/>
            <person name="Nagy L.G."/>
            <person name="Aury J.M."/>
            <person name="Wincker P."/>
            <person name="Grigoriev I.V."/>
            <person name="Bonfante P."/>
            <person name="Martin F.M."/>
        </authorList>
    </citation>
    <scope>NUCLEOTIDE SEQUENCE [LARGE SCALE GENOMIC DNA]</scope>
    <source>
        <strain evidence="1 2">RN42</strain>
    </source>
</reference>
<dbReference type="EMBL" id="ML119668">
    <property type="protein sequence ID" value="RPA82924.1"/>
    <property type="molecule type" value="Genomic_DNA"/>
</dbReference>
<accession>A0A3N4IMV0</accession>
<organism evidence="1 2">
    <name type="scientific">Ascobolus immersus RN42</name>
    <dbReference type="NCBI Taxonomy" id="1160509"/>
    <lineage>
        <taxon>Eukaryota</taxon>
        <taxon>Fungi</taxon>
        <taxon>Dikarya</taxon>
        <taxon>Ascomycota</taxon>
        <taxon>Pezizomycotina</taxon>
        <taxon>Pezizomycetes</taxon>
        <taxon>Pezizales</taxon>
        <taxon>Ascobolaceae</taxon>
        <taxon>Ascobolus</taxon>
    </lineage>
</organism>
<evidence type="ECO:0000313" key="1">
    <source>
        <dbReference type="EMBL" id="RPA82924.1"/>
    </source>
</evidence>
<keyword evidence="2" id="KW-1185">Reference proteome</keyword>
<dbReference type="Proteomes" id="UP000275078">
    <property type="component" value="Unassembled WGS sequence"/>
</dbReference>
<gene>
    <name evidence="1" type="ORF">BJ508DRAFT_305221</name>
</gene>